<reference evidence="9 10" key="1">
    <citation type="journal article" date="2020" name="G3 (Bethesda)">
        <title>Draft Genome of the Common Snapping Turtle, Chelydra serpentina, a Model for Phenotypic Plasticity in Reptiles.</title>
        <authorList>
            <person name="Das D."/>
            <person name="Singh S.K."/>
            <person name="Bierstedt J."/>
            <person name="Erickson A."/>
            <person name="Galli G.L.J."/>
            <person name="Crossley D.A. 2nd"/>
            <person name="Rhen T."/>
        </authorList>
    </citation>
    <scope>NUCLEOTIDE SEQUENCE [LARGE SCALE GENOMIC DNA]</scope>
    <source>
        <strain evidence="9">KW</strain>
    </source>
</reference>
<evidence type="ECO:0000256" key="3">
    <source>
        <dbReference type="ARBA" id="ARBA00022525"/>
    </source>
</evidence>
<evidence type="ECO:0000313" key="10">
    <source>
        <dbReference type="Proteomes" id="UP000765507"/>
    </source>
</evidence>
<dbReference type="EMBL" id="JAHGAV010000033">
    <property type="protein sequence ID" value="KAG6936425.1"/>
    <property type="molecule type" value="Genomic_DNA"/>
</dbReference>
<sequence length="181" mass="20487">GAHRWPWEGLGEGIKAGSQRHRVTLQLERLQREEEPETPHCCGRQHNTKMNPKLIFCCGFLLLLLLSQDHARAKPLSSLQSLSRLLDEDLEHPLASEEMDQEREDMIPTGAFDQQDSELQWARNSRDQPEGVPISDSTFQRLFSDLLGSSRRYRGRSKKGLSRGCFGVKMDRIGSLSGLGC</sequence>
<dbReference type="InterPro" id="IPR000663">
    <property type="entry name" value="Natr_peptide"/>
</dbReference>
<accession>A0A8T1T6K0</accession>
<evidence type="ECO:0000256" key="4">
    <source>
        <dbReference type="ARBA" id="ARBA00022685"/>
    </source>
</evidence>
<dbReference type="PROSITE" id="PS00263">
    <property type="entry name" value="NATRIURETIC_PEPTIDE"/>
    <property type="match status" value="1"/>
</dbReference>
<evidence type="ECO:0000256" key="8">
    <source>
        <dbReference type="RuleBase" id="RU003686"/>
    </source>
</evidence>
<dbReference type="InterPro" id="IPR030480">
    <property type="entry name" value="Natr_peptide_CS"/>
</dbReference>
<dbReference type="GO" id="GO:0007168">
    <property type="term" value="P:receptor guanylyl cyclase signaling pathway"/>
    <property type="evidence" value="ECO:0007669"/>
    <property type="project" value="TreeGrafter"/>
</dbReference>
<dbReference type="GO" id="GO:0097746">
    <property type="term" value="P:blood vessel diameter maintenance"/>
    <property type="evidence" value="ECO:0007669"/>
    <property type="project" value="UniProtKB-KW"/>
</dbReference>
<gene>
    <name evidence="9" type="primary">NPPC</name>
    <name evidence="9" type="ORF">G0U57_012629</name>
</gene>
<evidence type="ECO:0000313" key="9">
    <source>
        <dbReference type="EMBL" id="KAG6936425.1"/>
    </source>
</evidence>
<keyword evidence="3" id="KW-0964">Secreted</keyword>
<comment type="similarity">
    <text evidence="2 8">Belongs to the natriuretic peptide family.</text>
</comment>
<comment type="subcellular location">
    <subcellularLocation>
        <location evidence="1 8">Secreted</location>
    </subcellularLocation>
</comment>
<feature type="non-terminal residue" evidence="9">
    <location>
        <position position="181"/>
    </location>
</feature>
<comment type="caution">
    <text evidence="9">The sequence shown here is derived from an EMBL/GenBank/DDBJ whole genome shotgun (WGS) entry which is preliminary data.</text>
</comment>
<name>A0A8T1T6K0_CHESE</name>
<keyword evidence="4" id="KW-0165">Cleavage on pair of basic residues</keyword>
<organism evidence="9 10">
    <name type="scientific">Chelydra serpentina</name>
    <name type="common">Snapping turtle</name>
    <name type="synonym">Testudo serpentina</name>
    <dbReference type="NCBI Taxonomy" id="8475"/>
    <lineage>
        <taxon>Eukaryota</taxon>
        <taxon>Metazoa</taxon>
        <taxon>Chordata</taxon>
        <taxon>Craniata</taxon>
        <taxon>Vertebrata</taxon>
        <taxon>Euteleostomi</taxon>
        <taxon>Archelosauria</taxon>
        <taxon>Testudinata</taxon>
        <taxon>Testudines</taxon>
        <taxon>Cryptodira</taxon>
        <taxon>Durocryptodira</taxon>
        <taxon>Americhelydia</taxon>
        <taxon>Chelydroidea</taxon>
        <taxon>Chelydridae</taxon>
        <taxon>Chelydra</taxon>
    </lineage>
</organism>
<dbReference type="OrthoDB" id="8911465at2759"/>
<dbReference type="GO" id="GO:0005179">
    <property type="term" value="F:hormone activity"/>
    <property type="evidence" value="ECO:0007669"/>
    <property type="project" value="UniProtKB-KW"/>
</dbReference>
<dbReference type="PANTHER" id="PTHR12167:SF5">
    <property type="entry name" value="C-TYPE NATRIURETIC PEPTIDE 3-LIKE PRECURSOR"/>
    <property type="match status" value="1"/>
</dbReference>
<evidence type="ECO:0000256" key="6">
    <source>
        <dbReference type="ARBA" id="ARBA00022858"/>
    </source>
</evidence>
<dbReference type="AlphaFoldDB" id="A0A8T1T6K0"/>
<dbReference type="Proteomes" id="UP000765507">
    <property type="component" value="Unassembled WGS sequence"/>
</dbReference>
<dbReference type="PRINTS" id="PR00710">
    <property type="entry name" value="NATPEPTIDES"/>
</dbReference>
<evidence type="ECO:0000256" key="5">
    <source>
        <dbReference type="ARBA" id="ARBA00022702"/>
    </source>
</evidence>
<evidence type="ECO:0000256" key="7">
    <source>
        <dbReference type="ARBA" id="ARBA00023157"/>
    </source>
</evidence>
<evidence type="ECO:0000256" key="2">
    <source>
        <dbReference type="ARBA" id="ARBA00009041"/>
    </source>
</evidence>
<protein>
    <submittedName>
        <fullName evidence="9">Natriuretic peptide C</fullName>
    </submittedName>
</protein>
<dbReference type="SMART" id="SM00183">
    <property type="entry name" value="NAT_PEP"/>
    <property type="match status" value="1"/>
</dbReference>
<dbReference type="PANTHER" id="PTHR12167">
    <property type="entry name" value="C-TYPE NATRIURETIC PEPTIDE"/>
    <property type="match status" value="1"/>
</dbReference>
<dbReference type="PRINTS" id="PR00713">
    <property type="entry name" value="CNATPEPTIDE"/>
</dbReference>
<keyword evidence="6 8" id="KW-0838">Vasoactive</keyword>
<dbReference type="GO" id="GO:0006182">
    <property type="term" value="P:cGMP biosynthetic process"/>
    <property type="evidence" value="ECO:0007669"/>
    <property type="project" value="TreeGrafter"/>
</dbReference>
<dbReference type="Pfam" id="PF00212">
    <property type="entry name" value="ANP"/>
    <property type="match status" value="1"/>
</dbReference>
<keyword evidence="5" id="KW-0372">Hormone</keyword>
<dbReference type="InterPro" id="IPR002406">
    <property type="entry name" value="C_natriurtcpep"/>
</dbReference>
<evidence type="ECO:0000256" key="1">
    <source>
        <dbReference type="ARBA" id="ARBA00004613"/>
    </source>
</evidence>
<keyword evidence="7" id="KW-1015">Disulfide bond</keyword>
<dbReference type="GO" id="GO:0005576">
    <property type="term" value="C:extracellular region"/>
    <property type="evidence" value="ECO:0007669"/>
    <property type="project" value="UniProtKB-SubCell"/>
</dbReference>
<proteinExistence type="inferred from homology"/>
<keyword evidence="10" id="KW-1185">Reference proteome</keyword>